<organism evidence="1">
    <name type="scientific">Physcomitrium patens</name>
    <name type="common">Spreading-leaved earth moss</name>
    <name type="synonym">Physcomitrella patens</name>
    <dbReference type="NCBI Taxonomy" id="3218"/>
    <lineage>
        <taxon>Eukaryota</taxon>
        <taxon>Viridiplantae</taxon>
        <taxon>Streptophyta</taxon>
        <taxon>Embryophyta</taxon>
        <taxon>Bryophyta</taxon>
        <taxon>Bryophytina</taxon>
        <taxon>Bryopsida</taxon>
        <taxon>Funariidae</taxon>
        <taxon>Funariales</taxon>
        <taxon>Funariaceae</taxon>
        <taxon>Physcomitrium</taxon>
    </lineage>
</organism>
<dbReference type="Gramene" id="Pp3c21_5210V3.2">
    <property type="protein sequence ID" value="PAC:32914453.CDS.1"/>
    <property type="gene ID" value="Pp3c21_5210"/>
</dbReference>
<proteinExistence type="predicted"/>
<dbReference type="Proteomes" id="UP000006727">
    <property type="component" value="Chromosome 21"/>
</dbReference>
<evidence type="ECO:0000313" key="1">
    <source>
        <dbReference type="EMBL" id="PNR31625.1"/>
    </source>
</evidence>
<sequence length="81" mass="9289">MADSRQPLRENCHSRHGHFNNNDWEILNAALCNGALVEHQKLAALVSTGLPRHLTCIVRKEWIMGFFWRQDLVSDSSLFGQ</sequence>
<dbReference type="EnsemblPlants" id="Pp3c21_5210V3.1">
    <property type="protein sequence ID" value="PAC:32914452.CDS.1"/>
    <property type="gene ID" value="Pp3c21_5210"/>
</dbReference>
<accession>A0A2K1IQR8</accession>
<dbReference type="PaxDb" id="3218-PP1S27_228V6.1"/>
<dbReference type="AlphaFoldDB" id="A0A2K1IQR8"/>
<dbReference type="EnsemblPlants" id="Pp3c21_5210V3.2">
    <property type="protein sequence ID" value="PAC:32914453.CDS.1"/>
    <property type="gene ID" value="Pp3c21_5210"/>
</dbReference>
<name>A0A2K1IQR8_PHYPA</name>
<reference evidence="1 3" key="1">
    <citation type="journal article" date="2008" name="Science">
        <title>The Physcomitrella genome reveals evolutionary insights into the conquest of land by plants.</title>
        <authorList>
            <person name="Rensing S."/>
            <person name="Lang D."/>
            <person name="Zimmer A."/>
            <person name="Terry A."/>
            <person name="Salamov A."/>
            <person name="Shapiro H."/>
            <person name="Nishiyama T."/>
            <person name="Perroud P.-F."/>
            <person name="Lindquist E."/>
            <person name="Kamisugi Y."/>
            <person name="Tanahashi T."/>
            <person name="Sakakibara K."/>
            <person name="Fujita T."/>
            <person name="Oishi K."/>
            <person name="Shin-I T."/>
            <person name="Kuroki Y."/>
            <person name="Toyoda A."/>
            <person name="Suzuki Y."/>
            <person name="Hashimoto A."/>
            <person name="Yamaguchi K."/>
            <person name="Sugano A."/>
            <person name="Kohara Y."/>
            <person name="Fujiyama A."/>
            <person name="Anterola A."/>
            <person name="Aoki S."/>
            <person name="Ashton N."/>
            <person name="Barbazuk W.B."/>
            <person name="Barker E."/>
            <person name="Bennetzen J."/>
            <person name="Bezanilla M."/>
            <person name="Blankenship R."/>
            <person name="Cho S.H."/>
            <person name="Dutcher S."/>
            <person name="Estelle M."/>
            <person name="Fawcett J.A."/>
            <person name="Gundlach H."/>
            <person name="Hanada K."/>
            <person name="Heyl A."/>
            <person name="Hicks K.A."/>
            <person name="Hugh J."/>
            <person name="Lohr M."/>
            <person name="Mayer K."/>
            <person name="Melkozernov A."/>
            <person name="Murata T."/>
            <person name="Nelson D."/>
            <person name="Pils B."/>
            <person name="Prigge M."/>
            <person name="Reiss B."/>
            <person name="Renner T."/>
            <person name="Rombauts S."/>
            <person name="Rushton P."/>
            <person name="Sanderfoot A."/>
            <person name="Schween G."/>
            <person name="Shiu S.-H."/>
            <person name="Stueber K."/>
            <person name="Theodoulou F.L."/>
            <person name="Tu H."/>
            <person name="Van de Peer Y."/>
            <person name="Verrier P.J."/>
            <person name="Waters E."/>
            <person name="Wood A."/>
            <person name="Yang L."/>
            <person name="Cove D."/>
            <person name="Cuming A."/>
            <person name="Hasebe M."/>
            <person name="Lucas S."/>
            <person name="Mishler D.B."/>
            <person name="Reski R."/>
            <person name="Grigoriev I."/>
            <person name="Quatrano R.S."/>
            <person name="Boore J.L."/>
        </authorList>
    </citation>
    <scope>NUCLEOTIDE SEQUENCE [LARGE SCALE GENOMIC DNA]</scope>
    <source>
        <strain evidence="2 3">cv. Gransden 2004</strain>
    </source>
</reference>
<keyword evidence="3" id="KW-1185">Reference proteome</keyword>
<reference evidence="2" key="3">
    <citation type="submission" date="2020-12" db="UniProtKB">
        <authorList>
            <consortium name="EnsemblPlants"/>
        </authorList>
    </citation>
    <scope>IDENTIFICATION</scope>
</reference>
<gene>
    <name evidence="1" type="ORF">PHYPA_025746</name>
</gene>
<evidence type="ECO:0000313" key="3">
    <source>
        <dbReference type="Proteomes" id="UP000006727"/>
    </source>
</evidence>
<evidence type="ECO:0000313" key="2">
    <source>
        <dbReference type="EnsemblPlants" id="PAC:32914452.CDS.1"/>
    </source>
</evidence>
<reference evidence="1 3" key="2">
    <citation type="journal article" date="2018" name="Plant J.">
        <title>The Physcomitrella patens chromosome-scale assembly reveals moss genome structure and evolution.</title>
        <authorList>
            <person name="Lang D."/>
            <person name="Ullrich K.K."/>
            <person name="Murat F."/>
            <person name="Fuchs J."/>
            <person name="Jenkins J."/>
            <person name="Haas F.B."/>
            <person name="Piednoel M."/>
            <person name="Gundlach H."/>
            <person name="Van Bel M."/>
            <person name="Meyberg R."/>
            <person name="Vives C."/>
            <person name="Morata J."/>
            <person name="Symeonidi A."/>
            <person name="Hiss M."/>
            <person name="Muchero W."/>
            <person name="Kamisugi Y."/>
            <person name="Saleh O."/>
            <person name="Blanc G."/>
            <person name="Decker E.L."/>
            <person name="van Gessel N."/>
            <person name="Grimwood J."/>
            <person name="Hayes R.D."/>
            <person name="Graham S.W."/>
            <person name="Gunter L.E."/>
            <person name="McDaniel S.F."/>
            <person name="Hoernstein S.N.W."/>
            <person name="Larsson A."/>
            <person name="Li F.W."/>
            <person name="Perroud P.F."/>
            <person name="Phillips J."/>
            <person name="Ranjan P."/>
            <person name="Rokshar D.S."/>
            <person name="Rothfels C.J."/>
            <person name="Schneider L."/>
            <person name="Shu S."/>
            <person name="Stevenson D.W."/>
            <person name="Thummler F."/>
            <person name="Tillich M."/>
            <person name="Villarreal Aguilar J.C."/>
            <person name="Widiez T."/>
            <person name="Wong G.K."/>
            <person name="Wymore A."/>
            <person name="Zhang Y."/>
            <person name="Zimmer A.D."/>
            <person name="Quatrano R.S."/>
            <person name="Mayer K.F.X."/>
            <person name="Goodstein D."/>
            <person name="Casacuberta J.M."/>
            <person name="Vandepoele K."/>
            <person name="Reski R."/>
            <person name="Cuming A.C."/>
            <person name="Tuskan G.A."/>
            <person name="Maumus F."/>
            <person name="Salse J."/>
            <person name="Schmutz J."/>
            <person name="Rensing S.A."/>
        </authorList>
    </citation>
    <scope>NUCLEOTIDE SEQUENCE [LARGE SCALE GENOMIC DNA]</scope>
    <source>
        <strain evidence="2 3">cv. Gransden 2004</strain>
    </source>
</reference>
<dbReference type="EMBL" id="ABEU02000021">
    <property type="protein sequence ID" value="PNR31625.1"/>
    <property type="molecule type" value="Genomic_DNA"/>
</dbReference>
<protein>
    <submittedName>
        <fullName evidence="1 2">Uncharacterized protein</fullName>
    </submittedName>
</protein>
<dbReference type="Gramene" id="Pp3c21_5210V3.1">
    <property type="protein sequence ID" value="PAC:32914452.CDS.1"/>
    <property type="gene ID" value="Pp3c21_5210"/>
</dbReference>